<organism evidence="1 2">
    <name type="scientific">Hepatospora eriocheir</name>
    <dbReference type="NCBI Taxonomy" id="1081669"/>
    <lineage>
        <taxon>Eukaryota</taxon>
        <taxon>Fungi</taxon>
        <taxon>Fungi incertae sedis</taxon>
        <taxon>Microsporidia</taxon>
        <taxon>Hepatosporidae</taxon>
        <taxon>Hepatospora</taxon>
    </lineage>
</organism>
<keyword evidence="2" id="KW-1185">Reference proteome</keyword>
<dbReference type="VEuPathDB" id="MicrosporidiaDB:A0H76_824"/>
<dbReference type="AlphaFoldDB" id="A0A1X0Q8P6"/>
<dbReference type="VEuPathDB" id="MicrosporidiaDB:HERIO_1945"/>
<accession>A0A1X0Q8P6</accession>
<reference evidence="1 2" key="1">
    <citation type="journal article" date="2017" name="Environ. Microbiol.">
        <title>Decay of the glycolytic pathway and adaptation to intranuclear parasitism within Enterocytozoonidae microsporidia.</title>
        <authorList>
            <person name="Wiredu Boakye D."/>
            <person name="Jaroenlak P."/>
            <person name="Prachumwat A."/>
            <person name="Williams T.A."/>
            <person name="Bateman K.S."/>
            <person name="Itsathitphaisarn O."/>
            <person name="Sritunyalucksana K."/>
            <person name="Paszkiewicz K.H."/>
            <person name="Moore K.A."/>
            <person name="Stentiford G.D."/>
            <person name="Williams B.A."/>
        </authorList>
    </citation>
    <scope>NUCLEOTIDE SEQUENCE [LARGE SCALE GENOMIC DNA]</scope>
    <source>
        <strain evidence="1 2">GB1</strain>
    </source>
</reference>
<gene>
    <name evidence="1" type="ORF">HERIO_1945</name>
</gene>
<sequence>MFLTNLIKCYELINNDLEYEEIVIEQGGMYLKNIEDERSPIHYSFVPFKQLASPIKVIKTQKNHVNFNIKNTPYVLSALGITIVRTPGPNATSNILIDRINEHKYKLKINGLCLYRSLLPIAGGQHMGLKICSDDPSEFFELPSTELPTQYKI</sequence>
<proteinExistence type="predicted"/>
<comment type="caution">
    <text evidence="1">The sequence shown here is derived from an EMBL/GenBank/DDBJ whole genome shotgun (WGS) entry which is preliminary data.</text>
</comment>
<name>A0A1X0Q8P6_9MICR</name>
<evidence type="ECO:0000313" key="1">
    <source>
        <dbReference type="EMBL" id="ORD96094.1"/>
    </source>
</evidence>
<dbReference type="EMBL" id="LVKB01000128">
    <property type="protein sequence ID" value="ORD96094.1"/>
    <property type="molecule type" value="Genomic_DNA"/>
</dbReference>
<dbReference type="Proteomes" id="UP000192356">
    <property type="component" value="Unassembled WGS sequence"/>
</dbReference>
<protein>
    <submittedName>
        <fullName evidence="1">Uncharacterized protein</fullName>
    </submittedName>
</protein>
<evidence type="ECO:0000313" key="2">
    <source>
        <dbReference type="Proteomes" id="UP000192356"/>
    </source>
</evidence>